<keyword evidence="2" id="KW-1185">Reference proteome</keyword>
<evidence type="ECO:0000313" key="2">
    <source>
        <dbReference type="Proteomes" id="UP000008315"/>
    </source>
</evidence>
<dbReference type="STRING" id="1091494.MEALZ_3666"/>
<dbReference type="HOGENOM" id="CLU_1413709_0_0_6"/>
<organism evidence="1 2">
    <name type="scientific">Methylotuvimicrobium alcaliphilum (strain DSM 19304 / NCIMB 14124 / VKM B-2133 / 20Z)</name>
    <name type="common">Methylomicrobium alcaliphilum</name>
    <dbReference type="NCBI Taxonomy" id="1091494"/>
    <lineage>
        <taxon>Bacteria</taxon>
        <taxon>Pseudomonadati</taxon>
        <taxon>Pseudomonadota</taxon>
        <taxon>Gammaproteobacteria</taxon>
        <taxon>Methylococcales</taxon>
        <taxon>Methylococcaceae</taxon>
        <taxon>Methylotuvimicrobium</taxon>
    </lineage>
</organism>
<evidence type="ECO:0000313" key="1">
    <source>
        <dbReference type="EMBL" id="CCE25324.1"/>
    </source>
</evidence>
<name>G4SXG0_META2</name>
<protein>
    <recommendedName>
        <fullName evidence="3">GIY-YIG domain-containing protein</fullName>
    </recommendedName>
</protein>
<proteinExistence type="predicted"/>
<reference evidence="2" key="1">
    <citation type="journal article" date="2012" name="J. Bacteriol.">
        <title>Genome sequence of the haloalkaliphilic methanotrophic bacterium Methylomicrobium alcaliphilum 20Z.</title>
        <authorList>
            <person name="Vuilleumier S."/>
            <person name="Khmelenina V.N."/>
            <person name="Bringel F."/>
            <person name="Reshetnikov A.S."/>
            <person name="Lajus A."/>
            <person name="Mangenot S."/>
            <person name="Rouy Z."/>
            <person name="Op den Camp H.J."/>
            <person name="Jetten M.S."/>
            <person name="Dispirito A.A."/>
            <person name="Dunfield P."/>
            <person name="Klotz M.G."/>
            <person name="Semrau J.D."/>
            <person name="Stein L.Y."/>
            <person name="Barbe V."/>
            <person name="Medigue C."/>
            <person name="Trotsenko Y.A."/>
            <person name="Kalyuzhnaya M.G."/>
        </authorList>
    </citation>
    <scope>NUCLEOTIDE SEQUENCE [LARGE SCALE GENOMIC DNA]</scope>
    <source>
        <strain evidence="2">DSM 19304 / NCIMB 14124 / VKM B-2133 / 20Z</strain>
    </source>
</reference>
<dbReference type="Proteomes" id="UP000008315">
    <property type="component" value="Chromosome"/>
</dbReference>
<gene>
    <name evidence="1" type="ordered locus">MEALZ_3666</name>
</gene>
<dbReference type="RefSeq" id="WP_014150079.1">
    <property type="nucleotide sequence ID" value="NC_016112.1"/>
</dbReference>
<evidence type="ECO:0008006" key="3">
    <source>
        <dbReference type="Google" id="ProtNLM"/>
    </source>
</evidence>
<dbReference type="PATRIC" id="fig|271065.3.peg.3785"/>
<sequence>MQLELIGPFKICSAHEGNFFNLPNASKRGIYIYAIHLANMGYLATYVGETGASYSKRIKEHTVNTLSGYERIYDPDALQAGKKILLWDGLWKSNRQNCFGEFIERHNELAPIISQYVRLFDIFLLPLDSTARVRRRIESSIARHLMCQPTPISGLIDSDIRYLKKLKDEESPINVKISGSSVICGFPLNILA</sequence>
<dbReference type="AlphaFoldDB" id="G4SXG0"/>
<dbReference type="KEGG" id="mah:MEALZ_3666"/>
<dbReference type="EMBL" id="FO082060">
    <property type="protein sequence ID" value="CCE25324.1"/>
    <property type="molecule type" value="Genomic_DNA"/>
</dbReference>
<accession>G4SXG0</accession>